<dbReference type="GO" id="GO:0005524">
    <property type="term" value="F:ATP binding"/>
    <property type="evidence" value="ECO:0007669"/>
    <property type="project" value="TreeGrafter"/>
</dbReference>
<dbReference type="InterPro" id="IPR014433">
    <property type="entry name" value="CooC"/>
</dbReference>
<proteinExistence type="predicted"/>
<dbReference type="PANTHER" id="PTHR43384">
    <property type="entry name" value="SEPTUM SITE-DETERMINING PROTEIN MIND HOMOLOG, CHLOROPLASTIC-RELATED"/>
    <property type="match status" value="1"/>
</dbReference>
<feature type="domain" description="CobQ/CobB/MinD/ParA nucleotide binding" evidence="1">
    <location>
        <begin position="4"/>
        <end position="230"/>
    </location>
</feature>
<dbReference type="RefSeq" id="WP_048090658.1">
    <property type="nucleotide sequence ID" value="NZ_CP009552.1"/>
</dbReference>
<dbReference type="InterPro" id="IPR027417">
    <property type="entry name" value="P-loop_NTPase"/>
</dbReference>
<reference evidence="2 3" key="1">
    <citation type="journal article" date="2015" name="Appl. Environ. Microbiol.">
        <title>The Geoglobus acetivorans genome: Fe(III) reduction, acetate utilization, autotrophic growth, and degradation of aromatic compounds in a hyperthermophilic archaeon.</title>
        <authorList>
            <person name="Mardanov A.V."/>
            <person name="Slododkina G.B."/>
            <person name="Slobodkin A.I."/>
            <person name="Beletsky A.V."/>
            <person name="Gavrilov S.N."/>
            <person name="Kublanov I.V."/>
            <person name="Bonch-Osmolovskaya E.A."/>
            <person name="Skryabin K.G."/>
            <person name="Ravin N.V."/>
        </authorList>
    </citation>
    <scope>NUCLEOTIDE SEQUENCE [LARGE SCALE GENOMIC DNA]</scope>
    <source>
        <strain evidence="2 3">SBH6</strain>
    </source>
</reference>
<dbReference type="GO" id="GO:0009898">
    <property type="term" value="C:cytoplasmic side of plasma membrane"/>
    <property type="evidence" value="ECO:0007669"/>
    <property type="project" value="TreeGrafter"/>
</dbReference>
<sequence length="260" mass="29092">MTVIAVTGKGGTGKTILSALLTHFISQTTSKVMAVDADPDSNLPDALGVAELVEKTLGEVRETFQVSRDEMGTANKEQWLEGRIYGEAICECDNYDLIVMGRPEGEGCYCYANSLLRGVLRKLMRHYEYIIIDSEAGLEHFSRKTIDSADYIVVVTDMSKKGLATAKRIKELSEELDLKFKDIFLVGNRITSKEAEETIRKFADEIGMKVLDFLPFDEKIAELDLKGEPVVNLPESSEYYQKAKKIAEMFIELHAKSTTK</sequence>
<dbReference type="Pfam" id="PF01656">
    <property type="entry name" value="CbiA"/>
    <property type="match status" value="1"/>
</dbReference>
<dbReference type="KEGG" id="gac:GACE_0356"/>
<dbReference type="SUPFAM" id="SSF52540">
    <property type="entry name" value="P-loop containing nucleoside triphosphate hydrolases"/>
    <property type="match status" value="1"/>
</dbReference>
<dbReference type="AlphaFoldDB" id="A0A0A7GC63"/>
<organism evidence="2 3">
    <name type="scientific">Geoglobus acetivorans</name>
    <dbReference type="NCBI Taxonomy" id="565033"/>
    <lineage>
        <taxon>Archaea</taxon>
        <taxon>Methanobacteriati</taxon>
        <taxon>Methanobacteriota</taxon>
        <taxon>Archaeoglobi</taxon>
        <taxon>Archaeoglobales</taxon>
        <taxon>Archaeoglobaceae</taxon>
        <taxon>Geoglobus</taxon>
    </lineage>
</organism>
<dbReference type="Proteomes" id="UP000030624">
    <property type="component" value="Chromosome"/>
</dbReference>
<dbReference type="GO" id="GO:0016887">
    <property type="term" value="F:ATP hydrolysis activity"/>
    <property type="evidence" value="ECO:0007669"/>
    <property type="project" value="TreeGrafter"/>
</dbReference>
<dbReference type="InterPro" id="IPR002586">
    <property type="entry name" value="CobQ/CobB/MinD/ParA_Nub-bd_dom"/>
</dbReference>
<accession>A0A0A7GC63</accession>
<dbReference type="GO" id="GO:0051782">
    <property type="term" value="P:negative regulation of cell division"/>
    <property type="evidence" value="ECO:0007669"/>
    <property type="project" value="TreeGrafter"/>
</dbReference>
<dbReference type="STRING" id="565033.GACE_0356"/>
<dbReference type="GO" id="GO:0005829">
    <property type="term" value="C:cytosol"/>
    <property type="evidence" value="ECO:0007669"/>
    <property type="project" value="TreeGrafter"/>
</dbReference>
<dbReference type="Gene3D" id="3.40.50.300">
    <property type="entry name" value="P-loop containing nucleotide triphosphate hydrolases"/>
    <property type="match status" value="1"/>
</dbReference>
<dbReference type="PANTHER" id="PTHR43384:SF7">
    <property type="entry name" value="CARBON-MONOXIDE DEHYDROGENASE ACCESSORY PROTEIN"/>
    <property type="match status" value="1"/>
</dbReference>
<dbReference type="eggNOG" id="arCOG00587">
    <property type="taxonomic scope" value="Archaea"/>
</dbReference>
<protein>
    <submittedName>
        <fullName evidence="2">CO dehydrogenase accessory protein CooC (Nickel insertion)</fullName>
    </submittedName>
</protein>
<dbReference type="InterPro" id="IPR050625">
    <property type="entry name" value="ParA/MinD_ATPase"/>
</dbReference>
<evidence type="ECO:0000313" key="3">
    <source>
        <dbReference type="Proteomes" id="UP000030624"/>
    </source>
</evidence>
<dbReference type="EMBL" id="CP009552">
    <property type="protein sequence ID" value="AIY89413.1"/>
    <property type="molecule type" value="Genomic_DNA"/>
</dbReference>
<dbReference type="GeneID" id="24796960"/>
<evidence type="ECO:0000313" key="2">
    <source>
        <dbReference type="EMBL" id="AIY89413.1"/>
    </source>
</evidence>
<evidence type="ECO:0000259" key="1">
    <source>
        <dbReference type="Pfam" id="PF01656"/>
    </source>
</evidence>
<dbReference type="PIRSF" id="PIRSF005647">
    <property type="entry name" value="CooC"/>
    <property type="match status" value="1"/>
</dbReference>
<name>A0A0A7GC63_GEOAI</name>
<gene>
    <name evidence="2" type="ORF">GACE_0356</name>
</gene>
<dbReference type="HOGENOM" id="CLU_082962_0_0_2"/>